<evidence type="ECO:0000313" key="3">
    <source>
        <dbReference type="EMBL" id="CCC48880.1"/>
    </source>
</evidence>
<feature type="coiled-coil region" evidence="1">
    <location>
        <begin position="191"/>
        <end position="225"/>
    </location>
</feature>
<feature type="compositionally biased region" description="Basic and acidic residues" evidence="2">
    <location>
        <begin position="954"/>
        <end position="963"/>
    </location>
</feature>
<sequence>MFLDTQTDMSPPSIPASFMSRPASQVNSQKRSPLTDDAQATPLVDIPLSKDLDKNRLRLGENLATGLPEFPSPSISLKGFRSMLDHKVWGMGGSRSTRLCGAKEVKNIEESMSRTCARHVPEPQRSINICKALEELVHMYPSLSGIVLTTRRYIRELTTSIESLRESHRLEISDLEKTVYEKFEGFFEHKILQLLRENRRCEAVVKQLREEVSLLRKERDEDLMEAKGHVMARLDDCARKEDEFNALRKLVSHVFMTNEHLVNQVEDLCALLKKHRIEIPRLDEALFHYSKAKTSNSANQGSAEGVKKLHEQVSPEFIEASRREMHLSRLTLQRELLNSAFDDCSAYRLQISALRHENNNLQSHVTTLQGRVVELEKYIYHKRFLISEHTGDSENVPLTPRPRDVPFALQTDLGIDMKNSTARIVAELSATAINLKHQLNSALMAVRRLSTTMDWMTEESMVKVMEDRDVWGVIPVFSTSMWPNIPHFLRTHVDSTVPNLNWTEEDVSFLLHNFFTNFQSNRMLCRKVRDAKMIIPRILQLSERCSYPMVRIDATVSEVEESEENVPFGYVVSYFITRLIISSAKDVAHSSVLQSGTLNPVFMHGGKPTPVELEFSKLSYNLWHSAQRYKDTQPLCHLFVSIVDGRLPVQLFEVTNDVLRSAENAVRKADTDGSNTFTYNKLSTSVLKLVTDMDGQVGRCAALAVAETFKANDVSLVGGRIHIQDVLADELFVGRGDNHSGARRSSSIGGPLMKNDSVHQCNLKGASVLTRFWRKLAIQRHERVYDLIESVLGPLVVESQVVSGVFLLPVPCAINAIREYDDNKEKPSVEFLMRRCSFLPLPSACRAAPSDVVPDTPSFSSEHRSLRVEKAAQLSAFKDISLEGVVHDVLGRVQKISSMLHFPDVPLQEDPLEAEVTSPTDVTSPKLEQPGTKFGRSRKGPATSRSKRTKGKSRSKESVKTEPEASQSNEAFGTKSMSRTVKEPESLPLEVVLATAKEMTEWYGFCLALRQTLFSLPQTVFSGGKVRQHDTQLSPSPIVSSRVESAVEKTEEVEE</sequence>
<dbReference type="AlphaFoldDB" id="G0TY35"/>
<feature type="compositionally biased region" description="Polar residues" evidence="2">
    <location>
        <begin position="22"/>
        <end position="32"/>
    </location>
</feature>
<dbReference type="EMBL" id="HE573023">
    <property type="protein sequence ID" value="CCC48880.1"/>
    <property type="molecule type" value="Genomic_DNA"/>
</dbReference>
<dbReference type="VEuPathDB" id="TriTrypDB:TvY486_0702170"/>
<reference evidence="3" key="1">
    <citation type="journal article" date="2012" name="Proc. Natl. Acad. Sci. U.S.A.">
        <title>Antigenic diversity is generated by distinct evolutionary mechanisms in African trypanosome species.</title>
        <authorList>
            <person name="Jackson A.P."/>
            <person name="Berry A."/>
            <person name="Aslett M."/>
            <person name="Allison H.C."/>
            <person name="Burton P."/>
            <person name="Vavrova-Anderson J."/>
            <person name="Brown R."/>
            <person name="Browne H."/>
            <person name="Corton N."/>
            <person name="Hauser H."/>
            <person name="Gamble J."/>
            <person name="Gilderthorp R."/>
            <person name="Marcello L."/>
            <person name="McQuillan J."/>
            <person name="Otto T.D."/>
            <person name="Quail M.A."/>
            <person name="Sanders M.J."/>
            <person name="van Tonder A."/>
            <person name="Ginger M.L."/>
            <person name="Field M.C."/>
            <person name="Barry J.D."/>
            <person name="Hertz-Fowler C."/>
            <person name="Berriman M."/>
        </authorList>
    </citation>
    <scope>NUCLEOTIDE SEQUENCE</scope>
    <source>
        <strain evidence="3">Y486</strain>
    </source>
</reference>
<name>G0TY35_TRYVY</name>
<feature type="compositionally biased region" description="Polar residues" evidence="2">
    <location>
        <begin position="1"/>
        <end position="10"/>
    </location>
</feature>
<protein>
    <submittedName>
        <fullName evidence="3">Uncharacterized protein</fullName>
    </submittedName>
</protein>
<proteinExistence type="predicted"/>
<gene>
    <name evidence="3" type="ORF">TVY486_0702170</name>
</gene>
<organism evidence="3">
    <name type="scientific">Trypanosoma vivax (strain Y486)</name>
    <dbReference type="NCBI Taxonomy" id="1055687"/>
    <lineage>
        <taxon>Eukaryota</taxon>
        <taxon>Discoba</taxon>
        <taxon>Euglenozoa</taxon>
        <taxon>Kinetoplastea</taxon>
        <taxon>Metakinetoplastina</taxon>
        <taxon>Trypanosomatida</taxon>
        <taxon>Trypanosomatidae</taxon>
        <taxon>Trypanosoma</taxon>
        <taxon>Duttonella</taxon>
    </lineage>
</organism>
<evidence type="ECO:0000256" key="1">
    <source>
        <dbReference type="SAM" id="Coils"/>
    </source>
</evidence>
<keyword evidence="1" id="KW-0175">Coiled coil</keyword>
<accession>G0TY35</accession>
<feature type="region of interest" description="Disordered" evidence="2">
    <location>
        <begin position="914"/>
        <end position="983"/>
    </location>
</feature>
<feature type="compositionally biased region" description="Polar residues" evidence="2">
    <location>
        <begin position="964"/>
        <end position="979"/>
    </location>
</feature>
<feature type="region of interest" description="Disordered" evidence="2">
    <location>
        <begin position="1"/>
        <end position="41"/>
    </location>
</feature>
<feature type="compositionally biased region" description="Basic residues" evidence="2">
    <location>
        <begin position="935"/>
        <end position="953"/>
    </location>
</feature>
<evidence type="ECO:0000256" key="2">
    <source>
        <dbReference type="SAM" id="MobiDB-lite"/>
    </source>
</evidence>